<evidence type="ECO:0000313" key="2">
    <source>
        <dbReference type="EMBL" id="KAK7493919.1"/>
    </source>
</evidence>
<dbReference type="AlphaFoldDB" id="A0ABD0L300"/>
<evidence type="ECO:0000313" key="3">
    <source>
        <dbReference type="Proteomes" id="UP001519460"/>
    </source>
</evidence>
<dbReference type="EMBL" id="JACVVK020000088">
    <property type="protein sequence ID" value="KAK7493919.1"/>
    <property type="molecule type" value="Genomic_DNA"/>
</dbReference>
<reference evidence="2 3" key="1">
    <citation type="journal article" date="2023" name="Sci. Data">
        <title>Genome assembly of the Korean intertidal mud-creeper Batillaria attramentaria.</title>
        <authorList>
            <person name="Patra A.K."/>
            <person name="Ho P.T."/>
            <person name="Jun S."/>
            <person name="Lee S.J."/>
            <person name="Kim Y."/>
            <person name="Won Y.J."/>
        </authorList>
    </citation>
    <scope>NUCLEOTIDE SEQUENCE [LARGE SCALE GENOMIC DNA]</scope>
    <source>
        <strain evidence="2">Wonlab-2016</strain>
    </source>
</reference>
<name>A0ABD0L300_9CAEN</name>
<accession>A0ABD0L300</accession>
<proteinExistence type="predicted"/>
<feature type="region of interest" description="Disordered" evidence="1">
    <location>
        <begin position="1"/>
        <end position="44"/>
    </location>
</feature>
<protein>
    <submittedName>
        <fullName evidence="2">Uncharacterized protein</fullName>
    </submittedName>
</protein>
<sequence>MLFSCRHASQPPKTNEPWSSGDDKGLRSHHAADTKRERQSDRELSRETIGQACRFAPPQNPSRLVKLTKYLCPDRPIWAEQVKLRVKPVGCPRGSTLLIPTTMLSAALTDNQVLVLSGSTEILPSPGPFLQVFYLTGESLSAPREAELIWQAADDPQALVCCV</sequence>
<keyword evidence="3" id="KW-1185">Reference proteome</keyword>
<comment type="caution">
    <text evidence="2">The sequence shown here is derived from an EMBL/GenBank/DDBJ whole genome shotgun (WGS) entry which is preliminary data.</text>
</comment>
<dbReference type="Proteomes" id="UP001519460">
    <property type="component" value="Unassembled WGS sequence"/>
</dbReference>
<evidence type="ECO:0000256" key="1">
    <source>
        <dbReference type="SAM" id="MobiDB-lite"/>
    </source>
</evidence>
<organism evidence="2 3">
    <name type="scientific">Batillaria attramentaria</name>
    <dbReference type="NCBI Taxonomy" id="370345"/>
    <lineage>
        <taxon>Eukaryota</taxon>
        <taxon>Metazoa</taxon>
        <taxon>Spiralia</taxon>
        <taxon>Lophotrochozoa</taxon>
        <taxon>Mollusca</taxon>
        <taxon>Gastropoda</taxon>
        <taxon>Caenogastropoda</taxon>
        <taxon>Sorbeoconcha</taxon>
        <taxon>Cerithioidea</taxon>
        <taxon>Batillariidae</taxon>
        <taxon>Batillaria</taxon>
    </lineage>
</organism>
<feature type="non-terminal residue" evidence="2">
    <location>
        <position position="163"/>
    </location>
</feature>
<gene>
    <name evidence="2" type="ORF">BaRGS_00014801</name>
</gene>
<feature type="compositionally biased region" description="Basic and acidic residues" evidence="1">
    <location>
        <begin position="21"/>
        <end position="44"/>
    </location>
</feature>